<comment type="caution">
    <text evidence="1">The sequence shown here is derived from an EMBL/GenBank/DDBJ whole genome shotgun (WGS) entry which is preliminary data.</text>
</comment>
<dbReference type="EMBL" id="MTHB01000114">
    <property type="protein sequence ID" value="OXC76803.1"/>
    <property type="molecule type" value="Genomic_DNA"/>
</dbReference>
<dbReference type="Proteomes" id="UP000214720">
    <property type="component" value="Unassembled WGS sequence"/>
</dbReference>
<proteinExistence type="predicted"/>
<sequence>MREEPGLFVGFVEPSLVSEMVSLVAKFGDCIGNRIIKATV</sequence>
<protein>
    <submittedName>
        <fullName evidence="1">Uncharacterized protein</fullName>
    </submittedName>
</protein>
<reference evidence="2" key="1">
    <citation type="submission" date="2017-01" db="EMBL/GenBank/DDBJ databases">
        <title>Genome Analysis of Deinococcus marmoris KOPRI26562.</title>
        <authorList>
            <person name="Kim J.H."/>
            <person name="Oh H.-M."/>
        </authorList>
    </citation>
    <scope>NUCLEOTIDE SEQUENCE [LARGE SCALE GENOMIC DNA]</scope>
    <source>
        <strain evidence="2">PAMC 26633</strain>
    </source>
</reference>
<accession>A0A226X0C4</accession>
<evidence type="ECO:0000313" key="2">
    <source>
        <dbReference type="Proteomes" id="UP000214720"/>
    </source>
</evidence>
<organism evidence="1 2">
    <name type="scientific">Caballeronia sordidicola</name>
    <name type="common">Burkholderia sordidicola</name>
    <dbReference type="NCBI Taxonomy" id="196367"/>
    <lineage>
        <taxon>Bacteria</taxon>
        <taxon>Pseudomonadati</taxon>
        <taxon>Pseudomonadota</taxon>
        <taxon>Betaproteobacteria</taxon>
        <taxon>Burkholderiales</taxon>
        <taxon>Burkholderiaceae</taxon>
        <taxon>Caballeronia</taxon>
    </lineage>
</organism>
<dbReference type="AlphaFoldDB" id="A0A226X0C4"/>
<evidence type="ECO:0000313" key="1">
    <source>
        <dbReference type="EMBL" id="OXC76803.1"/>
    </source>
</evidence>
<name>A0A226X0C4_CABSO</name>
<gene>
    <name evidence="1" type="ORF">BSU04_20050</name>
</gene>